<gene>
    <name evidence="1" type="ORF">GWK47_031645</name>
</gene>
<keyword evidence="2" id="KW-1185">Reference proteome</keyword>
<dbReference type="AlphaFoldDB" id="A0A8J4YV07"/>
<dbReference type="Proteomes" id="UP000770661">
    <property type="component" value="Unassembled WGS sequence"/>
</dbReference>
<dbReference type="EMBL" id="JACEEZ010001805">
    <property type="protein sequence ID" value="KAG0728841.1"/>
    <property type="molecule type" value="Genomic_DNA"/>
</dbReference>
<evidence type="ECO:0000313" key="2">
    <source>
        <dbReference type="Proteomes" id="UP000770661"/>
    </source>
</evidence>
<dbReference type="OrthoDB" id="6359797at2759"/>
<organism evidence="1 2">
    <name type="scientific">Chionoecetes opilio</name>
    <name type="common">Atlantic snow crab</name>
    <name type="synonym">Cancer opilio</name>
    <dbReference type="NCBI Taxonomy" id="41210"/>
    <lineage>
        <taxon>Eukaryota</taxon>
        <taxon>Metazoa</taxon>
        <taxon>Ecdysozoa</taxon>
        <taxon>Arthropoda</taxon>
        <taxon>Crustacea</taxon>
        <taxon>Multicrustacea</taxon>
        <taxon>Malacostraca</taxon>
        <taxon>Eumalacostraca</taxon>
        <taxon>Eucarida</taxon>
        <taxon>Decapoda</taxon>
        <taxon>Pleocyemata</taxon>
        <taxon>Brachyura</taxon>
        <taxon>Eubrachyura</taxon>
        <taxon>Majoidea</taxon>
        <taxon>Majidae</taxon>
        <taxon>Chionoecetes</taxon>
    </lineage>
</organism>
<proteinExistence type="predicted"/>
<reference evidence="1" key="1">
    <citation type="submission" date="2020-07" db="EMBL/GenBank/DDBJ databases">
        <title>The High-quality genome of the commercially important snow crab, Chionoecetes opilio.</title>
        <authorList>
            <person name="Jeong J.-H."/>
            <person name="Ryu S."/>
        </authorList>
    </citation>
    <scope>NUCLEOTIDE SEQUENCE</scope>
    <source>
        <strain evidence="1">MADBK_172401_WGS</strain>
        <tissue evidence="1">Digestive gland</tissue>
    </source>
</reference>
<comment type="caution">
    <text evidence="1">The sequence shown here is derived from an EMBL/GenBank/DDBJ whole genome shotgun (WGS) entry which is preliminary data.</text>
</comment>
<evidence type="ECO:0000313" key="1">
    <source>
        <dbReference type="EMBL" id="KAG0728841.1"/>
    </source>
</evidence>
<protein>
    <submittedName>
        <fullName evidence="1">Uncharacterized protein</fullName>
    </submittedName>
</protein>
<accession>A0A8J4YV07</accession>
<sequence>MFSQDRLQQLVLDTHTMVTECLGVVCGHNHVQGCYRTRRVRPAAKRLISRVYRSTWNNALGDAIRITSMGQYRSDSSPQPWIRKKSRVLDVTLTRLRLGHTTLTVHLHRLRLSPDPHCPWMLLAHCGSNRHTCKELANVVEQKMNIDKEIFQLRIKYSSILKEIKQKWEALQDKVMHVQKESQELVQMQIKSKERDNKLQLLVTMIQGLISTCGFQWAACEYFVQNAFSTE</sequence>
<name>A0A8J4YV07_CHIOP</name>